<proteinExistence type="predicted"/>
<evidence type="ECO:0000256" key="4">
    <source>
        <dbReference type="ARBA" id="ARBA00022737"/>
    </source>
</evidence>
<keyword evidence="2" id="KW-0964">Secreted</keyword>
<feature type="region of interest" description="Disordered" evidence="6">
    <location>
        <begin position="318"/>
        <end position="342"/>
    </location>
</feature>
<keyword evidence="7" id="KW-0812">Transmembrane</keyword>
<dbReference type="PROSITE" id="PS50847">
    <property type="entry name" value="GRAM_POS_ANCHORING"/>
    <property type="match status" value="1"/>
</dbReference>
<dbReference type="InterPro" id="IPR009459">
    <property type="entry name" value="MucBP_dom"/>
</dbReference>
<feature type="domain" description="Gram-positive cocci surface proteins LPxTG" evidence="8">
    <location>
        <begin position="364"/>
        <end position="397"/>
    </location>
</feature>
<dbReference type="Pfam" id="PF03382">
    <property type="entry name" value="DUF285"/>
    <property type="match status" value="1"/>
</dbReference>
<feature type="compositionally biased region" description="Low complexity" evidence="6">
    <location>
        <begin position="322"/>
        <end position="337"/>
    </location>
</feature>
<sequence length="397" mass="43797">MFYHSKLTSLDVSQWNTSNVTDMLFMFVQSKLTSLDVSQWNTSNVTDMSLMFIQSKLTSLDVSQWNTSNVTDMEQMFAFSELTSLDLTNWDTSKVQNSYRMFFYTGIKKLTLGSKTKFNDSPELPHIDQSSGVYTGRWERIDPVSPQSFYNGSYDFMSKYDGSFPGTYVWEKTKVKAADVTAKYLDENGNTISDDVVKNGNVGDSYTTEQKAIPGYTFKAVQGNPTGQFTSDAQTVTYIYTKDPVAGGNVTVKYVDGAGGNTISDNVVKSGNIGDDYSTDQKAIPGYTFKEVQGSASGQFTDKEQTITYVYTKNSVTPVKPTEPGTTQTNENNTETPVKNTTNVSLHNNVSTLGSVSTTNEKSLPTTGEKPANWSVVVGGLITLTAATVLYLLKRKY</sequence>
<dbReference type="SUPFAM" id="SSF52058">
    <property type="entry name" value="L domain-like"/>
    <property type="match status" value="1"/>
</dbReference>
<evidence type="ECO:0000256" key="7">
    <source>
        <dbReference type="SAM" id="Phobius"/>
    </source>
</evidence>
<protein>
    <recommendedName>
        <fullName evidence="8">Gram-positive cocci surface proteins LPxTG domain-containing protein</fullName>
    </recommendedName>
</protein>
<evidence type="ECO:0000256" key="2">
    <source>
        <dbReference type="ARBA" id="ARBA00022525"/>
    </source>
</evidence>
<evidence type="ECO:0000256" key="6">
    <source>
        <dbReference type="SAM" id="MobiDB-lite"/>
    </source>
</evidence>
<dbReference type="Pfam" id="PF00746">
    <property type="entry name" value="Gram_pos_anchor"/>
    <property type="match status" value="1"/>
</dbReference>
<evidence type="ECO:0000256" key="1">
    <source>
        <dbReference type="ARBA" id="ARBA00022512"/>
    </source>
</evidence>
<dbReference type="InterPro" id="IPR005046">
    <property type="entry name" value="DUF285"/>
</dbReference>
<organism evidence="9 10">
    <name type="scientific">Streptococcus parauberis KRS-02083</name>
    <dbReference type="NCBI Taxonomy" id="1207545"/>
    <lineage>
        <taxon>Bacteria</taxon>
        <taxon>Bacillati</taxon>
        <taxon>Bacillota</taxon>
        <taxon>Bacilli</taxon>
        <taxon>Lactobacillales</taxon>
        <taxon>Streptococcaceae</taxon>
        <taxon>Streptococcus</taxon>
    </lineage>
</organism>
<accession>A0ABP2SXZ9</accession>
<dbReference type="Gene3D" id="3.10.20.320">
    <property type="entry name" value="Putative peptidoglycan bound protein (lpxtg motif)"/>
    <property type="match status" value="2"/>
</dbReference>
<dbReference type="Pfam" id="PF06458">
    <property type="entry name" value="MucBP"/>
    <property type="match status" value="2"/>
</dbReference>
<keyword evidence="7" id="KW-1133">Transmembrane helix</keyword>
<keyword evidence="3" id="KW-0732">Signal</keyword>
<dbReference type="Proteomes" id="UP000011769">
    <property type="component" value="Unassembled WGS sequence"/>
</dbReference>
<gene>
    <name evidence="9" type="ORF">SPJ1_2266</name>
</gene>
<dbReference type="InterPro" id="IPR019931">
    <property type="entry name" value="LPXTG_anchor"/>
</dbReference>
<dbReference type="InterPro" id="IPR032675">
    <property type="entry name" value="LRR_dom_sf"/>
</dbReference>
<comment type="caution">
    <text evidence="9">The sequence shown here is derived from an EMBL/GenBank/DDBJ whole genome shotgun (WGS) entry which is preliminary data.</text>
</comment>
<keyword evidence="10" id="KW-1185">Reference proteome</keyword>
<feature type="transmembrane region" description="Helical" evidence="7">
    <location>
        <begin position="372"/>
        <end position="393"/>
    </location>
</feature>
<evidence type="ECO:0000256" key="5">
    <source>
        <dbReference type="ARBA" id="ARBA00023088"/>
    </source>
</evidence>
<evidence type="ECO:0000313" key="10">
    <source>
        <dbReference type="Proteomes" id="UP000011769"/>
    </source>
</evidence>
<keyword evidence="4" id="KW-0677">Repeat</keyword>
<evidence type="ECO:0000313" key="9">
    <source>
        <dbReference type="EMBL" id="EMG24338.1"/>
    </source>
</evidence>
<dbReference type="Gene3D" id="3.80.10.10">
    <property type="entry name" value="Ribonuclease Inhibitor"/>
    <property type="match status" value="1"/>
</dbReference>
<reference evidence="9 10" key="1">
    <citation type="journal article" date="2013" name="PLoS ONE">
        <title>Comparative Genomic Characterization of Three Streptococcus parauberis Strains in Fish Pathogen, as Assessed by Wide-Genome Analyses.</title>
        <authorList>
            <person name="Nho S.W."/>
            <person name="Hikima J."/>
            <person name="Park S.B."/>
            <person name="Jang H.B."/>
            <person name="Cha I.S."/>
            <person name="Yasuike M."/>
            <person name="Nakamura Y."/>
            <person name="Fujiwara A."/>
            <person name="Sano M."/>
            <person name="Kanai K."/>
            <person name="Kondo H."/>
            <person name="Hirono I."/>
            <person name="Takeyama H."/>
            <person name="Aoki T."/>
            <person name="Jung T.S."/>
        </authorList>
    </citation>
    <scope>NUCLEOTIDE SEQUENCE [LARGE SCALE GENOMIC DNA]</scope>
    <source>
        <strain evidence="9 10">KRS-02083</strain>
    </source>
</reference>
<dbReference type="NCBIfam" id="TIGR01167">
    <property type="entry name" value="LPXTG_anchor"/>
    <property type="match status" value="1"/>
</dbReference>
<evidence type="ECO:0000259" key="8">
    <source>
        <dbReference type="PROSITE" id="PS50847"/>
    </source>
</evidence>
<dbReference type="EMBL" id="ALYM01000012">
    <property type="protein sequence ID" value="EMG24338.1"/>
    <property type="molecule type" value="Genomic_DNA"/>
</dbReference>
<name>A0ABP2SXZ9_9STRE</name>
<evidence type="ECO:0000256" key="3">
    <source>
        <dbReference type="ARBA" id="ARBA00022729"/>
    </source>
</evidence>
<dbReference type="InterPro" id="IPR011889">
    <property type="entry name" value="Liste_lipo_26"/>
</dbReference>
<keyword evidence="5" id="KW-0572">Peptidoglycan-anchor</keyword>
<keyword evidence="1" id="KW-0134">Cell wall</keyword>
<dbReference type="NCBIfam" id="TIGR02167">
    <property type="entry name" value="Liste_lipo_26"/>
    <property type="match status" value="4"/>
</dbReference>
<keyword evidence="7" id="KW-0472">Membrane</keyword>